<keyword evidence="2" id="KW-1185">Reference proteome</keyword>
<proteinExistence type="predicted"/>
<name>A0A7G1KKP3_9NOCA</name>
<evidence type="ECO:0000313" key="2">
    <source>
        <dbReference type="Proteomes" id="UP000516173"/>
    </source>
</evidence>
<dbReference type="AlphaFoldDB" id="A0A7G1KKP3"/>
<dbReference type="KEGG" id="nwl:NWFMUON74_17360"/>
<accession>A0A7G1KKP3</accession>
<protein>
    <submittedName>
        <fullName evidence="1">Uncharacterized protein</fullName>
    </submittedName>
</protein>
<gene>
    <name evidence="1" type="ORF">NWFMUON74_17360</name>
</gene>
<sequence>MQLVTGADTDRLSAWYVGQQSWTLPWMQGRTVDTLAANAAVHAGEALQAAPPPGDPRWRDIRFGADALGLTVHELAVVLGVTCTIPDLPPRRARIWLPGERR</sequence>
<reference evidence="1 2" key="1">
    <citation type="submission" date="2020-08" db="EMBL/GenBank/DDBJ databases">
        <title>Genome Sequencing of Nocardia wallacei strain FMUON74 and assembly.</title>
        <authorList>
            <person name="Toyokawa M."/>
            <person name="Uesaka K."/>
        </authorList>
    </citation>
    <scope>NUCLEOTIDE SEQUENCE [LARGE SCALE GENOMIC DNA]</scope>
    <source>
        <strain evidence="1 2">FMUON74</strain>
    </source>
</reference>
<dbReference type="EMBL" id="AP023396">
    <property type="protein sequence ID" value="BCK53964.1"/>
    <property type="molecule type" value="Genomic_DNA"/>
</dbReference>
<evidence type="ECO:0000313" key="1">
    <source>
        <dbReference type="EMBL" id="BCK53964.1"/>
    </source>
</evidence>
<dbReference type="Proteomes" id="UP000516173">
    <property type="component" value="Chromosome"/>
</dbReference>
<organism evidence="1 2">
    <name type="scientific">Nocardia wallacei</name>
    <dbReference type="NCBI Taxonomy" id="480035"/>
    <lineage>
        <taxon>Bacteria</taxon>
        <taxon>Bacillati</taxon>
        <taxon>Actinomycetota</taxon>
        <taxon>Actinomycetes</taxon>
        <taxon>Mycobacteriales</taxon>
        <taxon>Nocardiaceae</taxon>
        <taxon>Nocardia</taxon>
    </lineage>
</organism>